<evidence type="ECO:0008006" key="4">
    <source>
        <dbReference type="Google" id="ProtNLM"/>
    </source>
</evidence>
<feature type="chain" id="PRO_5042169900" description="Secreted protein" evidence="1">
    <location>
        <begin position="28"/>
        <end position="118"/>
    </location>
</feature>
<gene>
    <name evidence="2" type="ORF">RRG08_002283</name>
</gene>
<protein>
    <recommendedName>
        <fullName evidence="4">Secreted protein</fullName>
    </recommendedName>
</protein>
<reference evidence="2" key="1">
    <citation type="journal article" date="2023" name="G3 (Bethesda)">
        <title>A reference genome for the long-term kleptoplast-retaining sea slug Elysia crispata morphotype clarki.</title>
        <authorList>
            <person name="Eastman K.E."/>
            <person name="Pendleton A.L."/>
            <person name="Shaikh M.A."/>
            <person name="Suttiyut T."/>
            <person name="Ogas R."/>
            <person name="Tomko P."/>
            <person name="Gavelis G."/>
            <person name="Widhalm J.R."/>
            <person name="Wisecaver J.H."/>
        </authorList>
    </citation>
    <scope>NUCLEOTIDE SEQUENCE</scope>
    <source>
        <strain evidence="2">ECLA1</strain>
    </source>
</reference>
<evidence type="ECO:0000313" key="3">
    <source>
        <dbReference type="Proteomes" id="UP001283361"/>
    </source>
</evidence>
<sequence>MLSSSLTRSLSLVFTFIASSCLLRVRATVQAITVVEFGALPVHFCSTCRASKLNPSDQKLFSASHPTILATKFKLKLERIPVPSLGGRHELGRSRDDNNAWQIVISIGVLTNTGQIEK</sequence>
<proteinExistence type="predicted"/>
<feature type="signal peptide" evidence="1">
    <location>
        <begin position="1"/>
        <end position="27"/>
    </location>
</feature>
<keyword evidence="1" id="KW-0732">Signal</keyword>
<keyword evidence="3" id="KW-1185">Reference proteome</keyword>
<accession>A0AAE0ZBB6</accession>
<dbReference type="AlphaFoldDB" id="A0AAE0ZBB6"/>
<evidence type="ECO:0000256" key="1">
    <source>
        <dbReference type="SAM" id="SignalP"/>
    </source>
</evidence>
<dbReference type="EMBL" id="JAWDGP010004263">
    <property type="protein sequence ID" value="KAK3766045.1"/>
    <property type="molecule type" value="Genomic_DNA"/>
</dbReference>
<organism evidence="2 3">
    <name type="scientific">Elysia crispata</name>
    <name type="common">lettuce slug</name>
    <dbReference type="NCBI Taxonomy" id="231223"/>
    <lineage>
        <taxon>Eukaryota</taxon>
        <taxon>Metazoa</taxon>
        <taxon>Spiralia</taxon>
        <taxon>Lophotrochozoa</taxon>
        <taxon>Mollusca</taxon>
        <taxon>Gastropoda</taxon>
        <taxon>Heterobranchia</taxon>
        <taxon>Euthyneura</taxon>
        <taxon>Panpulmonata</taxon>
        <taxon>Sacoglossa</taxon>
        <taxon>Placobranchoidea</taxon>
        <taxon>Plakobranchidae</taxon>
        <taxon>Elysia</taxon>
    </lineage>
</organism>
<dbReference type="Proteomes" id="UP001283361">
    <property type="component" value="Unassembled WGS sequence"/>
</dbReference>
<evidence type="ECO:0000313" key="2">
    <source>
        <dbReference type="EMBL" id="KAK3766045.1"/>
    </source>
</evidence>
<name>A0AAE0ZBB6_9GAST</name>
<comment type="caution">
    <text evidence="2">The sequence shown here is derived from an EMBL/GenBank/DDBJ whole genome shotgun (WGS) entry which is preliminary data.</text>
</comment>